<proteinExistence type="predicted"/>
<feature type="transmembrane region" description="Helical" evidence="1">
    <location>
        <begin position="144"/>
        <end position="163"/>
    </location>
</feature>
<keyword evidence="1" id="KW-0472">Membrane</keyword>
<feature type="transmembrane region" description="Helical" evidence="1">
    <location>
        <begin position="6"/>
        <end position="27"/>
    </location>
</feature>
<keyword evidence="1" id="KW-1133">Transmembrane helix</keyword>
<evidence type="ECO:0000313" key="2">
    <source>
        <dbReference type="EMBL" id="AIF69101.1"/>
    </source>
</evidence>
<dbReference type="HOGENOM" id="CLU_1335116_0_0_2"/>
<feature type="transmembrane region" description="Helical" evidence="1">
    <location>
        <begin position="91"/>
        <end position="108"/>
    </location>
</feature>
<organism evidence="2 3">
    <name type="scientific">Palaeococcus pacificus DY20341</name>
    <dbReference type="NCBI Taxonomy" id="1343739"/>
    <lineage>
        <taxon>Archaea</taxon>
        <taxon>Methanobacteriati</taxon>
        <taxon>Methanobacteriota</taxon>
        <taxon>Thermococci</taxon>
        <taxon>Thermococcales</taxon>
        <taxon>Thermococcaceae</taxon>
        <taxon>Palaeococcus</taxon>
    </lineage>
</organism>
<keyword evidence="1" id="KW-0812">Transmembrane</keyword>
<evidence type="ECO:0000313" key="3">
    <source>
        <dbReference type="Proteomes" id="UP000027981"/>
    </source>
</evidence>
<name>A0A075LSN5_9EURY</name>
<evidence type="ECO:0000256" key="1">
    <source>
        <dbReference type="SAM" id="Phobius"/>
    </source>
</evidence>
<feature type="transmembrane region" description="Helical" evidence="1">
    <location>
        <begin position="175"/>
        <end position="200"/>
    </location>
</feature>
<dbReference type="EMBL" id="CP006019">
    <property type="protein sequence ID" value="AIF69101.1"/>
    <property type="molecule type" value="Genomic_DNA"/>
</dbReference>
<keyword evidence="3" id="KW-1185">Reference proteome</keyword>
<accession>A0A075LSN5</accession>
<gene>
    <name evidence="2" type="ORF">PAP_03405</name>
</gene>
<dbReference type="KEGG" id="ppac:PAP_03405"/>
<reference evidence="2 3" key="2">
    <citation type="journal article" date="2015" name="Genome Announc.">
        <title>Complete Genome Sequence of Hyperthermophilic Piezophilic Archaeon Palaeococcus pacificus DY20341T, Isolated from Deep-Sea Hydrothermal Sediments.</title>
        <authorList>
            <person name="Zeng X."/>
            <person name="Jebbar M."/>
            <person name="Shao Z."/>
        </authorList>
    </citation>
    <scope>NUCLEOTIDE SEQUENCE [LARGE SCALE GENOMIC DNA]</scope>
    <source>
        <strain evidence="2 3">DY20341</strain>
    </source>
</reference>
<dbReference type="STRING" id="1343739.PAP_03405"/>
<dbReference type="Proteomes" id="UP000027981">
    <property type="component" value="Chromosome"/>
</dbReference>
<dbReference type="RefSeq" id="WP_048164694.1">
    <property type="nucleotide sequence ID" value="NZ_CP006019.1"/>
</dbReference>
<reference evidence="3" key="1">
    <citation type="submission" date="2013-06" db="EMBL/GenBank/DDBJ databases">
        <title>Complete Genome Sequence of Hyperthermophilic Palaeococcus pacificus DY20341T, Isolated from a Deep-Sea Hydrothermal Sediments.</title>
        <authorList>
            <person name="Zeng X."/>
            <person name="Shao Z."/>
        </authorList>
    </citation>
    <scope>NUCLEOTIDE SEQUENCE [LARGE SCALE GENOMIC DNA]</scope>
    <source>
        <strain evidence="3">DY20341</strain>
    </source>
</reference>
<dbReference type="GeneID" id="24841809"/>
<dbReference type="eggNOG" id="ENOG502N577">
    <property type="taxonomic scope" value="Archaea"/>
</dbReference>
<protein>
    <submittedName>
        <fullName evidence="2">Uncharacterized protein</fullName>
    </submittedName>
</protein>
<feature type="transmembrane region" description="Helical" evidence="1">
    <location>
        <begin position="39"/>
        <end position="59"/>
    </location>
</feature>
<dbReference type="OrthoDB" id="383367at2157"/>
<sequence length="204" mass="22930">MDEYFLIRAFLGSVIIVDIAYTGRIFNILGKYLKGGQRTVFIQTIGGVLVAIGFSGMSINNHTLGISFAVVGILGAFMMVYPPIRYKLISINRIILIQATLVVLASLFSYFRNITLIGSLRTIALLSILVLIHSLSSIKALSPFLRFTLSLSSWLLVIYAWILPPVSRGPLTCNYHLILIIYLTFILLWLFSAMVVYNYLSRWL</sequence>
<dbReference type="AlphaFoldDB" id="A0A075LSN5"/>
<feature type="transmembrane region" description="Helical" evidence="1">
    <location>
        <begin position="114"/>
        <end position="132"/>
    </location>
</feature>
<feature type="transmembrane region" description="Helical" evidence="1">
    <location>
        <begin position="65"/>
        <end position="84"/>
    </location>
</feature>